<accession>A0A3M7PC10</accession>
<proteinExistence type="predicted"/>
<evidence type="ECO:0000313" key="1">
    <source>
        <dbReference type="EMBL" id="RMZ96300.1"/>
    </source>
</evidence>
<keyword evidence="2" id="KW-1185">Reference proteome</keyword>
<dbReference type="Proteomes" id="UP000276133">
    <property type="component" value="Unassembled WGS sequence"/>
</dbReference>
<organism evidence="1 2">
    <name type="scientific">Brachionus plicatilis</name>
    <name type="common">Marine rotifer</name>
    <name type="synonym">Brachionus muelleri</name>
    <dbReference type="NCBI Taxonomy" id="10195"/>
    <lineage>
        <taxon>Eukaryota</taxon>
        <taxon>Metazoa</taxon>
        <taxon>Spiralia</taxon>
        <taxon>Gnathifera</taxon>
        <taxon>Rotifera</taxon>
        <taxon>Eurotatoria</taxon>
        <taxon>Monogononta</taxon>
        <taxon>Pseudotrocha</taxon>
        <taxon>Ploima</taxon>
        <taxon>Brachionidae</taxon>
        <taxon>Brachionus</taxon>
    </lineage>
</organism>
<evidence type="ECO:0000313" key="2">
    <source>
        <dbReference type="Proteomes" id="UP000276133"/>
    </source>
</evidence>
<dbReference type="EMBL" id="REGN01012289">
    <property type="protein sequence ID" value="RMZ96300.1"/>
    <property type="molecule type" value="Genomic_DNA"/>
</dbReference>
<name>A0A3M7PC10_BRAPC</name>
<gene>
    <name evidence="1" type="ORF">BpHYR1_001005</name>
</gene>
<dbReference type="AlphaFoldDB" id="A0A3M7PC10"/>
<sequence>MYPFSNCVHYLVIKIDAWFPICFTSSKSQKRKVHCKYQVPGLCLFLLCKSKALTNCVGSFYKNEKEIGLIVDEGNLKF</sequence>
<comment type="caution">
    <text evidence="1">The sequence shown here is derived from an EMBL/GenBank/DDBJ whole genome shotgun (WGS) entry which is preliminary data.</text>
</comment>
<protein>
    <submittedName>
        <fullName evidence="1">Uncharacterized protein</fullName>
    </submittedName>
</protein>
<reference evidence="1 2" key="1">
    <citation type="journal article" date="2018" name="Sci. Rep.">
        <title>Genomic signatures of local adaptation to the degree of environmental predictability in rotifers.</title>
        <authorList>
            <person name="Franch-Gras L."/>
            <person name="Hahn C."/>
            <person name="Garcia-Roger E.M."/>
            <person name="Carmona M.J."/>
            <person name="Serra M."/>
            <person name="Gomez A."/>
        </authorList>
    </citation>
    <scope>NUCLEOTIDE SEQUENCE [LARGE SCALE GENOMIC DNA]</scope>
    <source>
        <strain evidence="1">HYR1</strain>
    </source>
</reference>